<dbReference type="KEGG" id="tio:INP52_04710"/>
<dbReference type="RefSeq" id="WP_194372789.1">
    <property type="nucleotide sequence ID" value="NZ_CP063767.1"/>
</dbReference>
<accession>A0A7S7RVC5</accession>
<dbReference type="AlphaFoldDB" id="A0A7S7RVC5"/>
<protein>
    <submittedName>
        <fullName evidence="2">Uncharacterized protein</fullName>
    </submittedName>
</protein>
<keyword evidence="3" id="KW-1185">Reference proteome</keyword>
<feature type="transmembrane region" description="Helical" evidence="1">
    <location>
        <begin position="21"/>
        <end position="43"/>
    </location>
</feature>
<gene>
    <name evidence="2" type="ORF">INP52_04710</name>
</gene>
<organism evidence="2 3">
    <name type="scientific">Thermophilibacter immobilis</name>
    <dbReference type="NCBI Taxonomy" id="2779519"/>
    <lineage>
        <taxon>Bacteria</taxon>
        <taxon>Bacillati</taxon>
        <taxon>Actinomycetota</taxon>
        <taxon>Coriobacteriia</taxon>
        <taxon>Coriobacteriales</taxon>
        <taxon>Atopobiaceae</taxon>
        <taxon>Thermophilibacter</taxon>
    </lineage>
</organism>
<evidence type="ECO:0000313" key="2">
    <source>
        <dbReference type="EMBL" id="QOY61488.1"/>
    </source>
</evidence>
<feature type="transmembrane region" description="Helical" evidence="1">
    <location>
        <begin position="55"/>
        <end position="77"/>
    </location>
</feature>
<name>A0A7S7RVC5_9ACTN</name>
<evidence type="ECO:0000313" key="3">
    <source>
        <dbReference type="Proteomes" id="UP000593735"/>
    </source>
</evidence>
<keyword evidence="1" id="KW-0472">Membrane</keyword>
<dbReference type="EMBL" id="CP063767">
    <property type="protein sequence ID" value="QOY61488.1"/>
    <property type="molecule type" value="Genomic_DNA"/>
</dbReference>
<dbReference type="Proteomes" id="UP000593735">
    <property type="component" value="Chromosome"/>
</dbReference>
<sequence>MSLHSYHRATTPACNLPKLAWWSGLGPLLVGFGGVVVSLPLGADAGALPAWTGSSALPVVGTAIIVAALVETAAAIVRYNGTLFS</sequence>
<keyword evidence="1" id="KW-0812">Transmembrane</keyword>
<reference evidence="2 3" key="1">
    <citation type="submission" date="2020-10" db="EMBL/GenBank/DDBJ databases">
        <title>Olsenella immobilis sp.nov., isolated from the mud in a fermentation cellar used for the production of Chinese strong-flavoured liquor.</title>
        <authorList>
            <person name="Lu L."/>
        </authorList>
    </citation>
    <scope>NUCLEOTIDE SEQUENCE [LARGE SCALE GENOMIC DNA]</scope>
    <source>
        <strain evidence="2 3">LZLJ-2</strain>
    </source>
</reference>
<keyword evidence="1" id="KW-1133">Transmembrane helix</keyword>
<evidence type="ECO:0000256" key="1">
    <source>
        <dbReference type="SAM" id="Phobius"/>
    </source>
</evidence>
<proteinExistence type="predicted"/>